<dbReference type="InterPro" id="IPR036396">
    <property type="entry name" value="Cyt_P450_sf"/>
</dbReference>
<keyword evidence="11" id="KW-0503">Monooxygenase</keyword>
<protein>
    <recommendedName>
        <fullName evidence="14">Cytochrome P450</fullName>
    </recommendedName>
</protein>
<evidence type="ECO:0000313" key="13">
    <source>
        <dbReference type="EMBL" id="CAD7264778.1"/>
    </source>
</evidence>
<keyword evidence="9" id="KW-0560">Oxidoreductase</keyword>
<dbReference type="InterPro" id="IPR002402">
    <property type="entry name" value="Cyt_P450_E_grp-II"/>
</dbReference>
<keyword evidence="10" id="KW-0408">Iron</keyword>
<evidence type="ECO:0000256" key="10">
    <source>
        <dbReference type="ARBA" id="ARBA00023004"/>
    </source>
</evidence>
<evidence type="ECO:0000256" key="2">
    <source>
        <dbReference type="ARBA" id="ARBA00004174"/>
    </source>
</evidence>
<dbReference type="PANTHER" id="PTHR24292">
    <property type="entry name" value="CYTOCHROME P450"/>
    <property type="match status" value="1"/>
</dbReference>
<dbReference type="InterPro" id="IPR050476">
    <property type="entry name" value="Insect_CytP450_Detox"/>
</dbReference>
<comment type="similarity">
    <text evidence="4">Belongs to the cytochrome P450 family.</text>
</comment>
<proteinExistence type="inferred from homology"/>
<dbReference type="GO" id="GO:0004497">
    <property type="term" value="F:monooxygenase activity"/>
    <property type="evidence" value="ECO:0007669"/>
    <property type="project" value="UniProtKB-KW"/>
</dbReference>
<keyword evidence="8" id="KW-0492">Microsome</keyword>
<dbReference type="PRINTS" id="PR00464">
    <property type="entry name" value="EP450II"/>
</dbReference>
<comment type="subcellular location">
    <subcellularLocation>
        <location evidence="3">Endoplasmic reticulum membrane</location>
        <topology evidence="3">Peripheral membrane protein</topology>
    </subcellularLocation>
    <subcellularLocation>
        <location evidence="2">Microsome membrane</location>
        <topology evidence="2">Peripheral membrane protein</topology>
    </subcellularLocation>
</comment>
<keyword evidence="12" id="KW-0472">Membrane</keyword>
<dbReference type="PANTHER" id="PTHR24292:SF54">
    <property type="entry name" value="CYP9F3-RELATED"/>
    <property type="match status" value="1"/>
</dbReference>
<dbReference type="GO" id="GO:0005506">
    <property type="term" value="F:iron ion binding"/>
    <property type="evidence" value="ECO:0007669"/>
    <property type="project" value="InterPro"/>
</dbReference>
<gene>
    <name evidence="13" type="ORF">TSIB3V08_LOCUS8826</name>
</gene>
<dbReference type="SUPFAM" id="SSF48264">
    <property type="entry name" value="Cytochrome P450"/>
    <property type="match status" value="1"/>
</dbReference>
<evidence type="ECO:0000256" key="3">
    <source>
        <dbReference type="ARBA" id="ARBA00004406"/>
    </source>
</evidence>
<evidence type="ECO:0008006" key="14">
    <source>
        <dbReference type="Google" id="ProtNLM"/>
    </source>
</evidence>
<keyword evidence="5" id="KW-0349">Heme</keyword>
<dbReference type="GO" id="GO:0016705">
    <property type="term" value="F:oxidoreductase activity, acting on paired donors, with incorporation or reduction of molecular oxygen"/>
    <property type="evidence" value="ECO:0007669"/>
    <property type="project" value="InterPro"/>
</dbReference>
<dbReference type="InterPro" id="IPR001128">
    <property type="entry name" value="Cyt_P450"/>
</dbReference>
<dbReference type="GO" id="GO:0020037">
    <property type="term" value="F:heme binding"/>
    <property type="evidence" value="ECO:0007669"/>
    <property type="project" value="InterPro"/>
</dbReference>
<dbReference type="Gene3D" id="1.10.630.10">
    <property type="entry name" value="Cytochrome P450"/>
    <property type="match status" value="1"/>
</dbReference>
<evidence type="ECO:0000256" key="1">
    <source>
        <dbReference type="ARBA" id="ARBA00001971"/>
    </source>
</evidence>
<name>A0A7R9B2N0_TIMSH</name>
<reference evidence="13" key="1">
    <citation type="submission" date="2020-11" db="EMBL/GenBank/DDBJ databases">
        <authorList>
            <person name="Tran Van P."/>
        </authorList>
    </citation>
    <scope>NUCLEOTIDE SEQUENCE</scope>
</reference>
<dbReference type="GO" id="GO:0005789">
    <property type="term" value="C:endoplasmic reticulum membrane"/>
    <property type="evidence" value="ECO:0007669"/>
    <property type="project" value="UniProtKB-SubCell"/>
</dbReference>
<comment type="cofactor">
    <cofactor evidence="1">
        <name>heme</name>
        <dbReference type="ChEBI" id="CHEBI:30413"/>
    </cofactor>
</comment>
<organism evidence="13">
    <name type="scientific">Timema shepardi</name>
    <name type="common">Walking stick</name>
    <dbReference type="NCBI Taxonomy" id="629360"/>
    <lineage>
        <taxon>Eukaryota</taxon>
        <taxon>Metazoa</taxon>
        <taxon>Ecdysozoa</taxon>
        <taxon>Arthropoda</taxon>
        <taxon>Hexapoda</taxon>
        <taxon>Insecta</taxon>
        <taxon>Pterygota</taxon>
        <taxon>Neoptera</taxon>
        <taxon>Polyneoptera</taxon>
        <taxon>Phasmatodea</taxon>
        <taxon>Timematodea</taxon>
        <taxon>Timematoidea</taxon>
        <taxon>Timematidae</taxon>
        <taxon>Timema</taxon>
    </lineage>
</organism>
<dbReference type="EMBL" id="OC004723">
    <property type="protein sequence ID" value="CAD7264778.1"/>
    <property type="molecule type" value="Genomic_DNA"/>
</dbReference>
<evidence type="ECO:0000256" key="6">
    <source>
        <dbReference type="ARBA" id="ARBA00022723"/>
    </source>
</evidence>
<keyword evidence="6" id="KW-0479">Metal-binding</keyword>
<evidence type="ECO:0000256" key="7">
    <source>
        <dbReference type="ARBA" id="ARBA00022824"/>
    </source>
</evidence>
<evidence type="ECO:0000256" key="11">
    <source>
        <dbReference type="ARBA" id="ARBA00023033"/>
    </source>
</evidence>
<evidence type="ECO:0000256" key="8">
    <source>
        <dbReference type="ARBA" id="ARBA00022848"/>
    </source>
</evidence>
<dbReference type="AlphaFoldDB" id="A0A7R9B2N0"/>
<keyword evidence="7" id="KW-0256">Endoplasmic reticulum</keyword>
<evidence type="ECO:0000256" key="12">
    <source>
        <dbReference type="ARBA" id="ARBA00023136"/>
    </source>
</evidence>
<accession>A0A7R9B2N0</accession>
<dbReference type="Pfam" id="PF00067">
    <property type="entry name" value="p450"/>
    <property type="match status" value="1"/>
</dbReference>
<evidence type="ECO:0000256" key="9">
    <source>
        <dbReference type="ARBA" id="ARBA00023002"/>
    </source>
</evidence>
<sequence>MDTTQDLGLYEFCSGQRWREMRTLLTQTFTSSKMKNMFGLVLNCGQQMAEFLEGKLSKHDNNECTLEMKDFFSRYANDIIATSAFGVSVDSFNNPKNEFYLVGKQLTNFKSWRLLVNVMFSSLAQASFL</sequence>
<evidence type="ECO:0000256" key="5">
    <source>
        <dbReference type="ARBA" id="ARBA00022617"/>
    </source>
</evidence>
<evidence type="ECO:0000256" key="4">
    <source>
        <dbReference type="ARBA" id="ARBA00010617"/>
    </source>
</evidence>